<protein>
    <submittedName>
        <fullName evidence="1">Uncharacterized protein</fullName>
    </submittedName>
</protein>
<evidence type="ECO:0000313" key="1">
    <source>
        <dbReference type="EMBL" id="OMJ18106.1"/>
    </source>
</evidence>
<dbReference type="AlphaFoldDB" id="A0A1R1XU07"/>
<gene>
    <name evidence="1" type="ORF">AYI70_g5551</name>
</gene>
<dbReference type="STRING" id="133412.A0A1R1XU07"/>
<dbReference type="OrthoDB" id="5545891at2759"/>
<name>A0A1R1XU07_9FUNG</name>
<sequence length="159" mass="18053">MAKDIFDHPLTSMVTKYEKINAFNMVVTTQTAAIEDQPLTVKTSKTEFTVYPKLTEVIPSIEEDFIRSLIADKENKEAIHSCPKSSIMEYSPSWLKDTTSSVEKKAEKAFNGVQVVLAQASLLEDYDGQKNIQKNPRISVHDPRIVNYKKMRLLLSEIT</sequence>
<comment type="caution">
    <text evidence="1">The sequence shown here is derived from an EMBL/GenBank/DDBJ whole genome shotgun (WGS) entry which is preliminary data.</text>
</comment>
<keyword evidence="2" id="KW-1185">Reference proteome</keyword>
<reference evidence="1 2" key="1">
    <citation type="submission" date="2017-01" db="EMBL/GenBank/DDBJ databases">
        <authorList>
            <person name="Mah S.A."/>
            <person name="Swanson W.J."/>
            <person name="Moy G.W."/>
            <person name="Vacquier V.D."/>
        </authorList>
    </citation>
    <scope>NUCLEOTIDE SEQUENCE [LARGE SCALE GENOMIC DNA]</scope>
    <source>
        <strain evidence="1 2">GSMNP</strain>
    </source>
</reference>
<proteinExistence type="predicted"/>
<dbReference type="EMBL" id="LSSN01001841">
    <property type="protein sequence ID" value="OMJ18106.1"/>
    <property type="molecule type" value="Genomic_DNA"/>
</dbReference>
<organism evidence="1 2">
    <name type="scientific">Smittium culicis</name>
    <dbReference type="NCBI Taxonomy" id="133412"/>
    <lineage>
        <taxon>Eukaryota</taxon>
        <taxon>Fungi</taxon>
        <taxon>Fungi incertae sedis</taxon>
        <taxon>Zoopagomycota</taxon>
        <taxon>Kickxellomycotina</taxon>
        <taxon>Harpellomycetes</taxon>
        <taxon>Harpellales</taxon>
        <taxon>Legeriomycetaceae</taxon>
        <taxon>Smittium</taxon>
    </lineage>
</organism>
<dbReference type="Proteomes" id="UP000187283">
    <property type="component" value="Unassembled WGS sequence"/>
</dbReference>
<accession>A0A1R1XU07</accession>
<evidence type="ECO:0000313" key="2">
    <source>
        <dbReference type="Proteomes" id="UP000187283"/>
    </source>
</evidence>